<feature type="transmembrane region" description="Helical" evidence="6">
    <location>
        <begin position="173"/>
        <end position="192"/>
    </location>
</feature>
<evidence type="ECO:0000256" key="5">
    <source>
        <dbReference type="ARBA" id="ARBA00023251"/>
    </source>
</evidence>
<dbReference type="InterPro" id="IPR013525">
    <property type="entry name" value="ABC2_TM"/>
</dbReference>
<dbReference type="EMBL" id="KF386869">
    <property type="protein sequence ID" value="AGZ94020.1"/>
    <property type="molecule type" value="Genomic_DNA"/>
</dbReference>
<organism evidence="8">
    <name type="scientific">Streptomyces sp. MMG1612</name>
    <dbReference type="NCBI Taxonomy" id="1415547"/>
    <lineage>
        <taxon>Bacteria</taxon>
        <taxon>Bacillati</taxon>
        <taxon>Actinomycetota</taxon>
        <taxon>Actinomycetes</taxon>
        <taxon>Kitasatosporales</taxon>
        <taxon>Streptomycetaceae</taxon>
        <taxon>Streptomyces</taxon>
    </lineage>
</organism>
<evidence type="ECO:0000256" key="4">
    <source>
        <dbReference type="ARBA" id="ARBA00023136"/>
    </source>
</evidence>
<protein>
    <submittedName>
        <fullName evidence="8">ABC-2 type transporter</fullName>
    </submittedName>
</protein>
<evidence type="ECO:0000313" key="8">
    <source>
        <dbReference type="EMBL" id="AGZ94020.1"/>
    </source>
</evidence>
<keyword evidence="5" id="KW-0046">Antibiotic resistance</keyword>
<dbReference type="GO" id="GO:0043190">
    <property type="term" value="C:ATP-binding cassette (ABC) transporter complex"/>
    <property type="evidence" value="ECO:0007669"/>
    <property type="project" value="InterPro"/>
</dbReference>
<dbReference type="InterPro" id="IPR051784">
    <property type="entry name" value="Nod_factor_ABC_transporter"/>
</dbReference>
<feature type="transmembrane region" description="Helical" evidence="6">
    <location>
        <begin position="25"/>
        <end position="41"/>
    </location>
</feature>
<dbReference type="PANTHER" id="PTHR43229:SF2">
    <property type="entry name" value="NODULATION PROTEIN J"/>
    <property type="match status" value="1"/>
</dbReference>
<dbReference type="GO" id="GO:0046677">
    <property type="term" value="P:response to antibiotic"/>
    <property type="evidence" value="ECO:0007669"/>
    <property type="project" value="UniProtKB-KW"/>
</dbReference>
<dbReference type="AlphaFoldDB" id="U5YMX7"/>
<feature type="domain" description="ABC-2 type transporter transmembrane" evidence="7">
    <location>
        <begin position="7"/>
        <end position="209"/>
    </location>
</feature>
<evidence type="ECO:0000256" key="2">
    <source>
        <dbReference type="ARBA" id="ARBA00022692"/>
    </source>
</evidence>
<feature type="transmembrane region" description="Helical" evidence="6">
    <location>
        <begin position="133"/>
        <end position="161"/>
    </location>
</feature>
<name>U5YMX7_9ACTN</name>
<dbReference type="Pfam" id="PF01061">
    <property type="entry name" value="ABC2_membrane"/>
    <property type="match status" value="1"/>
</dbReference>
<keyword evidence="4 6" id="KW-0472">Membrane</keyword>
<feature type="transmembrane region" description="Helical" evidence="6">
    <location>
        <begin position="53"/>
        <end position="75"/>
    </location>
</feature>
<dbReference type="GO" id="GO:0140359">
    <property type="term" value="F:ABC-type transporter activity"/>
    <property type="evidence" value="ECO:0007669"/>
    <property type="project" value="InterPro"/>
</dbReference>
<feature type="transmembrane region" description="Helical" evidence="6">
    <location>
        <begin position="224"/>
        <end position="242"/>
    </location>
</feature>
<proteinExistence type="predicted"/>
<evidence type="ECO:0000256" key="3">
    <source>
        <dbReference type="ARBA" id="ARBA00022989"/>
    </source>
</evidence>
<dbReference type="PIRSF" id="PIRSF006648">
    <property type="entry name" value="DrrB"/>
    <property type="match status" value="1"/>
</dbReference>
<evidence type="ECO:0000256" key="6">
    <source>
        <dbReference type="SAM" id="Phobius"/>
    </source>
</evidence>
<evidence type="ECO:0000259" key="7">
    <source>
        <dbReference type="Pfam" id="PF01061"/>
    </source>
</evidence>
<sequence length="258" mass="26826">MTGPRLFAAAAHQQVLLLRRSPGDLMSLAVTPLYALIFLAITEHAGRSGLTAYAVVAPPVMALWSMALFVSGGIVDSERSGGTLEALLATPASLTAVISARIGAVTLISLVGVPESWLVARLLFDVRLPVPHPALLTVVLLCTGLATAGTATAVSVLFVLARAARAYQNSLTYPLYILGGVIVPVSLLPDWLHPLTRLVFLSWSSALLRDCLEQAPVPGVLPRLGAVLGLGAAAYLAGSLGLRRALDRLRATGAVGLS</sequence>
<feature type="transmembrane region" description="Helical" evidence="6">
    <location>
        <begin position="87"/>
        <end position="113"/>
    </location>
</feature>
<keyword evidence="3 6" id="KW-1133">Transmembrane helix</keyword>
<dbReference type="InterPro" id="IPR000412">
    <property type="entry name" value="ABC_2_transport"/>
</dbReference>
<keyword evidence="2 6" id="KW-0812">Transmembrane</keyword>
<evidence type="ECO:0000256" key="1">
    <source>
        <dbReference type="ARBA" id="ARBA00004141"/>
    </source>
</evidence>
<accession>U5YMX7</accession>
<dbReference type="PANTHER" id="PTHR43229">
    <property type="entry name" value="NODULATION PROTEIN J"/>
    <property type="match status" value="1"/>
</dbReference>
<comment type="subcellular location">
    <subcellularLocation>
        <location evidence="1">Membrane</location>
        <topology evidence="1">Multi-pass membrane protein</topology>
    </subcellularLocation>
</comment>
<reference evidence="8" key="1">
    <citation type="journal article" date="2013" name="Proc. Natl. Acad. Sci. U.S.A.">
        <title>Diversity and abundance of phosphonate biosynthetic genes in nature.</title>
        <authorList>
            <person name="Yu X."/>
            <person name="Doroghazi J.R."/>
            <person name="Janga S.C."/>
            <person name="Zhang J.K."/>
            <person name="Circello B."/>
            <person name="Griffin B.M."/>
            <person name="Labeda D.P."/>
            <person name="Metcalf W.W."/>
        </authorList>
    </citation>
    <scope>NUCLEOTIDE SEQUENCE</scope>
    <source>
        <strain evidence="8">MMG1612</strain>
    </source>
</reference>